<evidence type="ECO:0000313" key="4">
    <source>
        <dbReference type="EMBL" id="MBB4225940.1"/>
    </source>
</evidence>
<comment type="caution">
    <text evidence="4">The sequence shown here is derived from an EMBL/GenBank/DDBJ whole genome shotgun (WGS) entry which is preliminary data.</text>
</comment>
<protein>
    <submittedName>
        <fullName evidence="4">Uncharacterized protein (TIGR00369 family)</fullName>
    </submittedName>
</protein>
<dbReference type="SUPFAM" id="SSF54637">
    <property type="entry name" value="Thioesterase/thiol ester dehydrase-isomerase"/>
    <property type="match status" value="1"/>
</dbReference>
<feature type="domain" description="Thioesterase" evidence="3">
    <location>
        <begin position="66"/>
        <end position="141"/>
    </location>
</feature>
<evidence type="ECO:0000259" key="3">
    <source>
        <dbReference type="Pfam" id="PF03061"/>
    </source>
</evidence>
<dbReference type="GO" id="GO:0047617">
    <property type="term" value="F:fatty acyl-CoA hydrolase activity"/>
    <property type="evidence" value="ECO:0007669"/>
    <property type="project" value="InterPro"/>
</dbReference>
<dbReference type="EMBL" id="JACIFZ010000017">
    <property type="protein sequence ID" value="MBB4225940.1"/>
    <property type="molecule type" value="Genomic_DNA"/>
</dbReference>
<comment type="similarity">
    <text evidence="1">Belongs to the thioesterase PaaI family.</text>
</comment>
<evidence type="ECO:0000256" key="2">
    <source>
        <dbReference type="ARBA" id="ARBA00022801"/>
    </source>
</evidence>
<evidence type="ECO:0000313" key="5">
    <source>
        <dbReference type="Proteomes" id="UP000524450"/>
    </source>
</evidence>
<evidence type="ECO:0000256" key="1">
    <source>
        <dbReference type="ARBA" id="ARBA00008324"/>
    </source>
</evidence>
<name>A0A840G2B5_9BURK</name>
<dbReference type="InterPro" id="IPR003736">
    <property type="entry name" value="PAAI_dom"/>
</dbReference>
<dbReference type="NCBIfam" id="TIGR00369">
    <property type="entry name" value="unchar_dom_1"/>
    <property type="match status" value="1"/>
</dbReference>
<dbReference type="InterPro" id="IPR006683">
    <property type="entry name" value="Thioestr_dom"/>
</dbReference>
<sequence>MKDAAEESPPAEAPAISGLQVLQAMQAGRIERSSIAHTMPMQLTSVQPGEVCMTVTPDARHLNPAGMVHGGFAATCLDGAAALALFSALDAGTPYSTVDLNVKYVRPLVAGIGYVATARLLEKTRSMGVCNAEIRGQDGKLHALASATLMIKPA</sequence>
<dbReference type="CDD" id="cd03443">
    <property type="entry name" value="PaaI_thioesterase"/>
    <property type="match status" value="1"/>
</dbReference>
<dbReference type="InterPro" id="IPR039298">
    <property type="entry name" value="ACOT13"/>
</dbReference>
<dbReference type="AlphaFoldDB" id="A0A840G2B5"/>
<dbReference type="Pfam" id="PF03061">
    <property type="entry name" value="4HBT"/>
    <property type="match status" value="1"/>
</dbReference>
<accession>A0A840G2B5</accession>
<gene>
    <name evidence="4" type="ORF">GGD71_006753</name>
</gene>
<dbReference type="PANTHER" id="PTHR21660:SF1">
    <property type="entry name" value="ACYL-COENZYME A THIOESTERASE 13"/>
    <property type="match status" value="1"/>
</dbReference>
<dbReference type="PANTHER" id="PTHR21660">
    <property type="entry name" value="THIOESTERASE SUPERFAMILY MEMBER-RELATED"/>
    <property type="match status" value="1"/>
</dbReference>
<proteinExistence type="inferred from homology"/>
<keyword evidence="2" id="KW-0378">Hydrolase</keyword>
<organism evidence="4 5">
    <name type="scientific">Variovorax guangxiensis</name>
    <dbReference type="NCBI Taxonomy" id="1775474"/>
    <lineage>
        <taxon>Bacteria</taxon>
        <taxon>Pseudomonadati</taxon>
        <taxon>Pseudomonadota</taxon>
        <taxon>Betaproteobacteria</taxon>
        <taxon>Burkholderiales</taxon>
        <taxon>Comamonadaceae</taxon>
        <taxon>Variovorax</taxon>
    </lineage>
</organism>
<dbReference type="Gene3D" id="3.10.129.10">
    <property type="entry name" value="Hotdog Thioesterase"/>
    <property type="match status" value="1"/>
</dbReference>
<reference evidence="4 5" key="1">
    <citation type="submission" date="2020-08" db="EMBL/GenBank/DDBJ databases">
        <title>Genomic Encyclopedia of Type Strains, Phase IV (KMG-V): Genome sequencing to study the core and pangenomes of soil and plant-associated prokaryotes.</title>
        <authorList>
            <person name="Whitman W."/>
        </authorList>
    </citation>
    <scope>NUCLEOTIDE SEQUENCE [LARGE SCALE GENOMIC DNA]</scope>
    <source>
        <strain evidence="4 5">34/80</strain>
    </source>
</reference>
<dbReference type="Proteomes" id="UP000524450">
    <property type="component" value="Unassembled WGS sequence"/>
</dbReference>
<dbReference type="InterPro" id="IPR029069">
    <property type="entry name" value="HotDog_dom_sf"/>
</dbReference>